<name>A0A0C9VM00_SPHS4</name>
<evidence type="ECO:0000313" key="3">
    <source>
        <dbReference type="EMBL" id="KIJ38691.1"/>
    </source>
</evidence>
<sequence length="112" mass="12553">MASLLGQNAHLVSYGAMSKQPLSLPTSLHIFKNLTSHGYWQTRWYETHSREDREKMMNMLVGLMENGKLKAAEHEIVSLAGSEDNIGQKVASVIKKLNEGGVGKKMLLKFEH</sequence>
<dbReference type="Gene3D" id="3.40.50.720">
    <property type="entry name" value="NAD(P)-binding Rossmann-like Domain"/>
    <property type="match status" value="1"/>
</dbReference>
<dbReference type="OrthoDB" id="7482721at2759"/>
<evidence type="ECO:0000256" key="2">
    <source>
        <dbReference type="ARBA" id="ARBA00023002"/>
    </source>
</evidence>
<evidence type="ECO:0000313" key="4">
    <source>
        <dbReference type="Proteomes" id="UP000054279"/>
    </source>
</evidence>
<keyword evidence="1" id="KW-0521">NADP</keyword>
<dbReference type="HOGENOM" id="CLU_2147477_0_0_1"/>
<accession>A0A0C9VM00</accession>
<dbReference type="Proteomes" id="UP000054279">
    <property type="component" value="Unassembled WGS sequence"/>
</dbReference>
<dbReference type="EMBL" id="KN837158">
    <property type="protein sequence ID" value="KIJ38691.1"/>
    <property type="molecule type" value="Genomic_DNA"/>
</dbReference>
<protein>
    <submittedName>
        <fullName evidence="3">Uncharacterized protein</fullName>
    </submittedName>
</protein>
<dbReference type="GO" id="GO:0016491">
    <property type="term" value="F:oxidoreductase activity"/>
    <property type="evidence" value="ECO:0007669"/>
    <property type="project" value="UniProtKB-KW"/>
</dbReference>
<dbReference type="Gene3D" id="3.90.180.10">
    <property type="entry name" value="Medium-chain alcohol dehydrogenases, catalytic domain"/>
    <property type="match status" value="1"/>
</dbReference>
<dbReference type="PANTHER" id="PTHR43981">
    <property type="entry name" value="ENOYL-[ACYL-CARRIER-PROTEIN] REDUCTASE, MITOCHONDRIAL"/>
    <property type="match status" value="1"/>
</dbReference>
<organism evidence="3 4">
    <name type="scientific">Sphaerobolus stellatus (strain SS14)</name>
    <dbReference type="NCBI Taxonomy" id="990650"/>
    <lineage>
        <taxon>Eukaryota</taxon>
        <taxon>Fungi</taxon>
        <taxon>Dikarya</taxon>
        <taxon>Basidiomycota</taxon>
        <taxon>Agaricomycotina</taxon>
        <taxon>Agaricomycetes</taxon>
        <taxon>Phallomycetidae</taxon>
        <taxon>Geastrales</taxon>
        <taxon>Sphaerobolaceae</taxon>
        <taxon>Sphaerobolus</taxon>
    </lineage>
</organism>
<dbReference type="GO" id="GO:0006631">
    <property type="term" value="P:fatty acid metabolic process"/>
    <property type="evidence" value="ECO:0007669"/>
    <property type="project" value="TreeGrafter"/>
</dbReference>
<proteinExistence type="predicted"/>
<dbReference type="PANTHER" id="PTHR43981:SF2">
    <property type="entry name" value="ENOYL-[ACYL-CARRIER-PROTEIN] REDUCTASE, MITOCHONDRIAL"/>
    <property type="match status" value="1"/>
</dbReference>
<gene>
    <name evidence="3" type="ORF">M422DRAFT_258562</name>
</gene>
<evidence type="ECO:0000256" key="1">
    <source>
        <dbReference type="ARBA" id="ARBA00022857"/>
    </source>
</evidence>
<dbReference type="GO" id="GO:0005739">
    <property type="term" value="C:mitochondrion"/>
    <property type="evidence" value="ECO:0007669"/>
    <property type="project" value="TreeGrafter"/>
</dbReference>
<keyword evidence="2" id="KW-0560">Oxidoreductase</keyword>
<dbReference type="InterPro" id="IPR051034">
    <property type="entry name" value="Mito_Enoyl-ACP_Reductase"/>
</dbReference>
<keyword evidence="4" id="KW-1185">Reference proteome</keyword>
<dbReference type="AlphaFoldDB" id="A0A0C9VM00"/>
<dbReference type="InterPro" id="IPR036291">
    <property type="entry name" value="NAD(P)-bd_dom_sf"/>
</dbReference>
<reference evidence="3 4" key="1">
    <citation type="submission" date="2014-06" db="EMBL/GenBank/DDBJ databases">
        <title>Evolutionary Origins and Diversification of the Mycorrhizal Mutualists.</title>
        <authorList>
            <consortium name="DOE Joint Genome Institute"/>
            <consortium name="Mycorrhizal Genomics Consortium"/>
            <person name="Kohler A."/>
            <person name="Kuo A."/>
            <person name="Nagy L.G."/>
            <person name="Floudas D."/>
            <person name="Copeland A."/>
            <person name="Barry K.W."/>
            <person name="Cichocki N."/>
            <person name="Veneault-Fourrey C."/>
            <person name="LaButti K."/>
            <person name="Lindquist E.A."/>
            <person name="Lipzen A."/>
            <person name="Lundell T."/>
            <person name="Morin E."/>
            <person name="Murat C."/>
            <person name="Riley R."/>
            <person name="Ohm R."/>
            <person name="Sun H."/>
            <person name="Tunlid A."/>
            <person name="Henrissat B."/>
            <person name="Grigoriev I.V."/>
            <person name="Hibbett D.S."/>
            <person name="Martin F."/>
        </authorList>
    </citation>
    <scope>NUCLEOTIDE SEQUENCE [LARGE SCALE GENOMIC DNA]</scope>
    <source>
        <strain evidence="3 4">SS14</strain>
    </source>
</reference>
<dbReference type="SUPFAM" id="SSF51735">
    <property type="entry name" value="NAD(P)-binding Rossmann-fold domains"/>
    <property type="match status" value="1"/>
</dbReference>